<name>A0AAV4QEW7_CAEEX</name>
<accession>A0AAV4QEW7</accession>
<gene>
    <name evidence="1" type="ORF">CEXT_483621</name>
</gene>
<protein>
    <submittedName>
        <fullName evidence="1">Uncharacterized protein</fullName>
    </submittedName>
</protein>
<dbReference type="AlphaFoldDB" id="A0AAV4QEW7"/>
<comment type="caution">
    <text evidence="1">The sequence shown here is derived from an EMBL/GenBank/DDBJ whole genome shotgun (WGS) entry which is preliminary data.</text>
</comment>
<dbReference type="EMBL" id="BPLR01005892">
    <property type="protein sequence ID" value="GIY05898.1"/>
    <property type="molecule type" value="Genomic_DNA"/>
</dbReference>
<proteinExistence type="predicted"/>
<sequence length="101" mass="11887">MEHYVNAFLWKKKRIGLEAVPSLWMKTRENIILAYMLKKCLMRNVYKNCNSNVPQKRDWVNFLPSQWNRDKTDRAIMVAKRRATFLNPLSGEISSSDNVAP</sequence>
<keyword evidence="2" id="KW-1185">Reference proteome</keyword>
<organism evidence="1 2">
    <name type="scientific">Caerostris extrusa</name>
    <name type="common">Bark spider</name>
    <name type="synonym">Caerostris bankana</name>
    <dbReference type="NCBI Taxonomy" id="172846"/>
    <lineage>
        <taxon>Eukaryota</taxon>
        <taxon>Metazoa</taxon>
        <taxon>Ecdysozoa</taxon>
        <taxon>Arthropoda</taxon>
        <taxon>Chelicerata</taxon>
        <taxon>Arachnida</taxon>
        <taxon>Araneae</taxon>
        <taxon>Araneomorphae</taxon>
        <taxon>Entelegynae</taxon>
        <taxon>Araneoidea</taxon>
        <taxon>Araneidae</taxon>
        <taxon>Caerostris</taxon>
    </lineage>
</organism>
<evidence type="ECO:0000313" key="1">
    <source>
        <dbReference type="EMBL" id="GIY05898.1"/>
    </source>
</evidence>
<evidence type="ECO:0000313" key="2">
    <source>
        <dbReference type="Proteomes" id="UP001054945"/>
    </source>
</evidence>
<dbReference type="Proteomes" id="UP001054945">
    <property type="component" value="Unassembled WGS sequence"/>
</dbReference>
<reference evidence="1 2" key="1">
    <citation type="submission" date="2021-06" db="EMBL/GenBank/DDBJ databases">
        <title>Caerostris extrusa draft genome.</title>
        <authorList>
            <person name="Kono N."/>
            <person name="Arakawa K."/>
        </authorList>
    </citation>
    <scope>NUCLEOTIDE SEQUENCE [LARGE SCALE GENOMIC DNA]</scope>
</reference>